<keyword evidence="4 11" id="KW-0001">2Fe-2S</keyword>
<comment type="pathway">
    <text evidence="11">Pyrimidine metabolism; UMP biosynthesis via de novo pathway; orotate from (S)-dihydroorotate (NAD(+) route): step 1/1.</text>
</comment>
<evidence type="ECO:0000256" key="11">
    <source>
        <dbReference type="HAMAP-Rule" id="MF_01211"/>
    </source>
</evidence>
<comment type="similarity">
    <text evidence="1 11">Belongs to the PyrK family.</text>
</comment>
<keyword evidence="5 11" id="KW-0479">Metal-binding</keyword>
<dbReference type="Pfam" id="PF10418">
    <property type="entry name" value="DHODB_Fe-S_bind"/>
    <property type="match status" value="1"/>
</dbReference>
<comment type="caution">
    <text evidence="13">The sequence shown here is derived from an EMBL/GenBank/DDBJ whole genome shotgun (WGS) entry which is preliminary data.</text>
</comment>
<keyword evidence="2 11" id="KW-0813">Transport</keyword>
<dbReference type="Gene3D" id="2.40.30.10">
    <property type="entry name" value="Translation factors"/>
    <property type="match status" value="1"/>
</dbReference>
<dbReference type="Gene3D" id="3.40.50.80">
    <property type="entry name" value="Nucleotide-binding domain of ferredoxin-NADP reductase (FNR) module"/>
    <property type="match status" value="1"/>
</dbReference>
<keyword evidence="9 11" id="KW-0408">Iron</keyword>
<dbReference type="Gene3D" id="2.10.240.10">
    <property type="entry name" value="Dihydroorotate dehydrogenase, electron transfer subunit"/>
    <property type="match status" value="1"/>
</dbReference>
<evidence type="ECO:0000256" key="2">
    <source>
        <dbReference type="ARBA" id="ARBA00022448"/>
    </source>
</evidence>
<keyword evidence="8 11" id="KW-0249">Electron transport</keyword>
<protein>
    <recommendedName>
        <fullName evidence="11">Dihydroorotate dehydrogenase B (NAD(+)), electron transfer subunit</fullName>
    </recommendedName>
    <alternativeName>
        <fullName evidence="11">Dihydroorotate oxidase B, electron transfer subunit</fullName>
    </alternativeName>
</protein>
<feature type="binding site" evidence="11">
    <location>
        <begin position="71"/>
        <end position="73"/>
    </location>
    <ligand>
        <name>FAD</name>
        <dbReference type="ChEBI" id="CHEBI:57692"/>
    </ligand>
</feature>
<evidence type="ECO:0000256" key="1">
    <source>
        <dbReference type="ARBA" id="ARBA00006422"/>
    </source>
</evidence>
<feature type="binding site" evidence="11">
    <location>
        <position position="225"/>
    </location>
    <ligand>
        <name>[2Fe-2S] cluster</name>
        <dbReference type="ChEBI" id="CHEBI:190135"/>
    </ligand>
</feature>
<organism evidence="13 14">
    <name type="scientific">Blautia ammoniilytica</name>
    <dbReference type="NCBI Taxonomy" id="2981782"/>
    <lineage>
        <taxon>Bacteria</taxon>
        <taxon>Bacillati</taxon>
        <taxon>Bacillota</taxon>
        <taxon>Clostridia</taxon>
        <taxon>Lachnospirales</taxon>
        <taxon>Lachnospiraceae</taxon>
        <taxon>Blautia</taxon>
    </lineage>
</organism>
<dbReference type="HAMAP" id="MF_01211">
    <property type="entry name" value="DHODB_Fe_S_bind"/>
    <property type="match status" value="1"/>
</dbReference>
<dbReference type="PANTHER" id="PTHR43513">
    <property type="entry name" value="DIHYDROOROTATE DEHYDROGENASE B (NAD(+)), ELECTRON TRANSFER SUBUNIT"/>
    <property type="match status" value="1"/>
</dbReference>
<dbReference type="PRINTS" id="PR00409">
    <property type="entry name" value="PHDIOXRDTASE"/>
</dbReference>
<evidence type="ECO:0000256" key="5">
    <source>
        <dbReference type="ARBA" id="ARBA00022723"/>
    </source>
</evidence>
<evidence type="ECO:0000256" key="6">
    <source>
        <dbReference type="ARBA" id="ARBA00022827"/>
    </source>
</evidence>
<dbReference type="Proteomes" id="UP001652409">
    <property type="component" value="Unassembled WGS sequence"/>
</dbReference>
<proteinExistence type="inferred from homology"/>
<keyword evidence="3 11" id="KW-0285">Flavoprotein</keyword>
<feature type="domain" description="FAD-binding FR-type" evidence="12">
    <location>
        <begin position="4"/>
        <end position="105"/>
    </location>
</feature>
<dbReference type="InterPro" id="IPR050353">
    <property type="entry name" value="PyrK_electron_transfer"/>
</dbReference>
<feature type="binding site" evidence="11">
    <location>
        <position position="247"/>
    </location>
    <ligand>
        <name>[2Fe-2S] cluster</name>
        <dbReference type="ChEBI" id="CHEBI:190135"/>
    </ligand>
</feature>
<dbReference type="PROSITE" id="PS51384">
    <property type="entry name" value="FAD_FR"/>
    <property type="match status" value="1"/>
</dbReference>
<dbReference type="InterPro" id="IPR017927">
    <property type="entry name" value="FAD-bd_FR_type"/>
</dbReference>
<dbReference type="PANTHER" id="PTHR43513:SF3">
    <property type="entry name" value="DIHYDROOROTATE DEHYDROGENASE B (NAD(+)), ELECTRON TRANSFER SUBUNIT-RELATED"/>
    <property type="match status" value="1"/>
</dbReference>
<dbReference type="InterPro" id="IPR039261">
    <property type="entry name" value="FNR_nucleotide-bd"/>
</dbReference>
<dbReference type="SUPFAM" id="SSF52343">
    <property type="entry name" value="Ferredoxin reductase-like, C-terminal NADP-linked domain"/>
    <property type="match status" value="1"/>
</dbReference>
<dbReference type="InterPro" id="IPR008333">
    <property type="entry name" value="Cbr1-like_FAD-bd_dom"/>
</dbReference>
<dbReference type="CDD" id="cd06218">
    <property type="entry name" value="DHOD_e_trans"/>
    <property type="match status" value="1"/>
</dbReference>
<keyword evidence="14" id="KW-1185">Reference proteome</keyword>
<dbReference type="InterPro" id="IPR023455">
    <property type="entry name" value="Dihydroorotate_DHASE_ETsu"/>
</dbReference>
<feature type="binding site" evidence="11">
    <location>
        <begin position="80"/>
        <end position="81"/>
    </location>
    <ligand>
        <name>FAD</name>
        <dbReference type="ChEBI" id="CHEBI:57692"/>
    </ligand>
</feature>
<dbReference type="RefSeq" id="WP_158420668.1">
    <property type="nucleotide sequence ID" value="NZ_JAOQJL010000004.1"/>
</dbReference>
<dbReference type="EMBL" id="JAOQJL010000004">
    <property type="protein sequence ID" value="MCU6764442.1"/>
    <property type="molecule type" value="Genomic_DNA"/>
</dbReference>
<accession>A0ABT2TQV0</accession>
<evidence type="ECO:0000313" key="14">
    <source>
        <dbReference type="Proteomes" id="UP001652409"/>
    </source>
</evidence>
<name>A0ABT2TQV0_9FIRM</name>
<reference evidence="13 14" key="1">
    <citation type="journal article" date="2021" name="ISME Commun">
        <title>Automated analysis of genomic sequences facilitates high-throughput and comprehensive description of bacteria.</title>
        <authorList>
            <person name="Hitch T.C.A."/>
        </authorList>
    </citation>
    <scope>NUCLEOTIDE SEQUENCE [LARGE SCALE GENOMIC DNA]</scope>
    <source>
        <strain evidence="13 14">Sanger_23</strain>
    </source>
</reference>
<keyword evidence="10 11" id="KW-0411">Iron-sulfur</keyword>
<evidence type="ECO:0000313" key="13">
    <source>
        <dbReference type="EMBL" id="MCU6764442.1"/>
    </source>
</evidence>
<dbReference type="PIRSF" id="PIRSF006816">
    <property type="entry name" value="Cyc3_hyd_g"/>
    <property type="match status" value="1"/>
</dbReference>
<evidence type="ECO:0000256" key="4">
    <source>
        <dbReference type="ARBA" id="ARBA00022714"/>
    </source>
</evidence>
<evidence type="ECO:0000256" key="7">
    <source>
        <dbReference type="ARBA" id="ARBA00022975"/>
    </source>
</evidence>
<feature type="binding site" evidence="11">
    <location>
        <position position="220"/>
    </location>
    <ligand>
        <name>[2Fe-2S] cluster</name>
        <dbReference type="ChEBI" id="CHEBI:190135"/>
    </ligand>
</feature>
<keyword evidence="7 11" id="KW-0665">Pyrimidine biosynthesis</keyword>
<evidence type="ECO:0000259" key="12">
    <source>
        <dbReference type="PROSITE" id="PS51384"/>
    </source>
</evidence>
<feature type="binding site" evidence="11">
    <location>
        <begin position="54"/>
        <end position="57"/>
    </location>
    <ligand>
        <name>FAD</name>
        <dbReference type="ChEBI" id="CHEBI:57692"/>
    </ligand>
</feature>
<gene>
    <name evidence="11" type="primary">pyrK</name>
    <name evidence="13" type="ORF">OCV61_03340</name>
</gene>
<comment type="subunit">
    <text evidence="11">Heterotetramer of 2 PyrK and 2 PyrD type B subunits.</text>
</comment>
<evidence type="ECO:0000256" key="8">
    <source>
        <dbReference type="ARBA" id="ARBA00022982"/>
    </source>
</evidence>
<comment type="function">
    <text evidence="11">Responsible for channeling the electrons from the oxidation of dihydroorotate from the FMN redox center in the PyrD type B subunit to the ultimate electron acceptor NAD(+).</text>
</comment>
<sequence>MSKKTKEICTVVDQECIGTDIYSLWIQTEEIASEAVPGQFVSLYCKDQSKLLPRPISLCQIDREKGRLRLVYRVTGQGTGTEEFSRLQPGDTIPVLGPLGNGFPLGEAKGKKVLLMGGGIGIPPMLQTAKETEADVTAVLGYRDQLFLDKEFQDYGKVYVATEDGSAGTKGNVLDTVREEQLAADVIFACGPKPMLRAIKAYALEHQIPCWISMEERMACGVGACLGCVCQSTEVDDHSHVHNKRVCKDGPVFLSTEVEL</sequence>
<dbReference type="InterPro" id="IPR017938">
    <property type="entry name" value="Riboflavin_synthase-like_b-brl"/>
</dbReference>
<dbReference type="SUPFAM" id="SSF63380">
    <property type="entry name" value="Riboflavin synthase domain-like"/>
    <property type="match status" value="1"/>
</dbReference>
<dbReference type="Pfam" id="PF00970">
    <property type="entry name" value="FAD_binding_6"/>
    <property type="match status" value="1"/>
</dbReference>
<dbReference type="InterPro" id="IPR037117">
    <property type="entry name" value="Dihydroorotate_DH_ele_sf"/>
</dbReference>
<keyword evidence="6 11" id="KW-0274">FAD</keyword>
<dbReference type="InterPro" id="IPR012165">
    <property type="entry name" value="Cyt_c3_hydrogenase_gsu"/>
</dbReference>
<comment type="cofactor">
    <cofactor evidence="11">
        <name>[2Fe-2S] cluster</name>
        <dbReference type="ChEBI" id="CHEBI:190135"/>
    </cofactor>
    <text evidence="11">Binds 1 [2Fe-2S] cluster per subunit.</text>
</comment>
<dbReference type="InterPro" id="IPR019480">
    <property type="entry name" value="Dihydroorotate_DH_Fe-S-bd"/>
</dbReference>
<evidence type="ECO:0000256" key="10">
    <source>
        <dbReference type="ARBA" id="ARBA00023014"/>
    </source>
</evidence>
<evidence type="ECO:0000256" key="9">
    <source>
        <dbReference type="ARBA" id="ARBA00023004"/>
    </source>
</evidence>
<evidence type="ECO:0000256" key="3">
    <source>
        <dbReference type="ARBA" id="ARBA00022630"/>
    </source>
</evidence>
<feature type="binding site" evidence="11">
    <location>
        <position position="228"/>
    </location>
    <ligand>
        <name>[2Fe-2S] cluster</name>
        <dbReference type="ChEBI" id="CHEBI:190135"/>
    </ligand>
</feature>
<comment type="cofactor">
    <cofactor evidence="11">
        <name>FAD</name>
        <dbReference type="ChEBI" id="CHEBI:57692"/>
    </cofactor>
    <text evidence="11">Binds 1 FAD per subunit.</text>
</comment>